<name>H8GVA7_DEIGI</name>
<dbReference type="GO" id="GO:0005829">
    <property type="term" value="C:cytosol"/>
    <property type="evidence" value="ECO:0007669"/>
    <property type="project" value="TreeGrafter"/>
</dbReference>
<keyword evidence="1" id="KW-0560">Oxidoreductase</keyword>
<gene>
    <name evidence="3" type="ordered locus">DGo_CA2855</name>
</gene>
<dbReference type="InterPro" id="IPR050523">
    <property type="entry name" value="AKR_Detox_Biosynth"/>
</dbReference>
<dbReference type="eggNOG" id="COG0667">
    <property type="taxonomic scope" value="Bacteria"/>
</dbReference>
<reference evidence="3 4" key="1">
    <citation type="journal article" date="2012" name="PLoS ONE">
        <title>Genome sequence and transcriptome analysis of the radioresistant bacterium Deinococcus gobiensis: insights into the extreme environmental adaptations.</title>
        <authorList>
            <person name="Yuan M."/>
            <person name="Chen M."/>
            <person name="Zhang W."/>
            <person name="Lu W."/>
            <person name="Wang J."/>
            <person name="Yang M."/>
            <person name="Zhao P."/>
            <person name="Tang R."/>
            <person name="Li X."/>
            <person name="Hao Y."/>
            <person name="Zhou Z."/>
            <person name="Zhan Y."/>
            <person name="Yu H."/>
            <person name="Teng C."/>
            <person name="Yan Y."/>
            <person name="Ping S."/>
            <person name="Wang Y."/>
            <person name="Lin M."/>
        </authorList>
    </citation>
    <scope>NUCLEOTIDE SEQUENCE [LARGE SCALE GENOMIC DNA]</scope>
    <source>
        <strain evidence="3 4">I-0</strain>
    </source>
</reference>
<evidence type="ECO:0000313" key="3">
    <source>
        <dbReference type="EMBL" id="AFD26782.1"/>
    </source>
</evidence>
<dbReference type="InterPro" id="IPR023210">
    <property type="entry name" value="NADP_OxRdtase_dom"/>
</dbReference>
<dbReference type="PRINTS" id="PR00069">
    <property type="entry name" value="ALDKETRDTASE"/>
</dbReference>
<dbReference type="InterPro" id="IPR020471">
    <property type="entry name" value="AKR"/>
</dbReference>
<dbReference type="SUPFAM" id="SSF51430">
    <property type="entry name" value="NAD(P)-linked oxidoreductase"/>
    <property type="match status" value="1"/>
</dbReference>
<dbReference type="InterPro" id="IPR036812">
    <property type="entry name" value="NAD(P)_OxRdtase_dom_sf"/>
</dbReference>
<evidence type="ECO:0000259" key="2">
    <source>
        <dbReference type="Pfam" id="PF00248"/>
    </source>
</evidence>
<feature type="domain" description="NADP-dependent oxidoreductase" evidence="2">
    <location>
        <begin position="20"/>
        <end position="315"/>
    </location>
</feature>
<accession>H8GVA7</accession>
<dbReference type="FunFam" id="3.20.20.100:FF:000004">
    <property type="entry name" value="Oxidoreductase, aldo/keto reductase"/>
    <property type="match status" value="1"/>
</dbReference>
<organism evidence="3 4">
    <name type="scientific">Deinococcus gobiensis (strain DSM 21396 / JCM 16679 / CGMCC 1.7299 / I-0)</name>
    <dbReference type="NCBI Taxonomy" id="745776"/>
    <lineage>
        <taxon>Bacteria</taxon>
        <taxon>Thermotogati</taxon>
        <taxon>Deinococcota</taxon>
        <taxon>Deinococci</taxon>
        <taxon>Deinococcales</taxon>
        <taxon>Deinococcaceae</taxon>
        <taxon>Deinococcus</taxon>
    </lineage>
</organism>
<dbReference type="Proteomes" id="UP000007575">
    <property type="component" value="Chromosome"/>
</dbReference>
<dbReference type="EMBL" id="CP002191">
    <property type="protein sequence ID" value="AFD26782.1"/>
    <property type="molecule type" value="Genomic_DNA"/>
</dbReference>
<dbReference type="AlphaFoldDB" id="H8GVA7"/>
<dbReference type="PROSITE" id="PS51257">
    <property type="entry name" value="PROKAR_LIPOPROTEIN"/>
    <property type="match status" value="1"/>
</dbReference>
<dbReference type="GO" id="GO:0016491">
    <property type="term" value="F:oxidoreductase activity"/>
    <property type="evidence" value="ECO:0007669"/>
    <property type="project" value="UniProtKB-KW"/>
</dbReference>
<dbReference type="PATRIC" id="fig|745776.4.peg.2933"/>
<dbReference type="PANTHER" id="PTHR43364">
    <property type="entry name" value="NADH-SPECIFIC METHYLGLYOXAL REDUCTASE-RELATED"/>
    <property type="match status" value="1"/>
</dbReference>
<evidence type="ECO:0000256" key="1">
    <source>
        <dbReference type="ARBA" id="ARBA00023002"/>
    </source>
</evidence>
<keyword evidence="4" id="KW-1185">Reference proteome</keyword>
<dbReference type="PANTHER" id="PTHR43364:SF4">
    <property type="entry name" value="NAD(P)-LINKED OXIDOREDUCTASE SUPERFAMILY PROTEIN"/>
    <property type="match status" value="1"/>
</dbReference>
<dbReference type="Gene3D" id="3.20.20.100">
    <property type="entry name" value="NADP-dependent oxidoreductase domain"/>
    <property type="match status" value="1"/>
</dbReference>
<sequence>MLGRMDYRQLGRSGLQVSLVGLGCNNFGGRLDEAGTKAVVARALDAGITLFDTADIYGGEPGRSETLLGRALGAERDRVVLATKFGLPMNQEGTARGASRRYIERAVEASLKRLGTDHIDLYQLHTPDPLTPLEETLSALQSLIARGLVRYVGCSNLPAWQVVDADWIASAAHQPGFVSCQDEYSLLVRGAEKELLPAMRAHGLGLLPYFPLASGLLTGKYRPDQAAPEGTRFASAKGLSDRYMTDTNWKIVEGLRQFAEARGHTLLELAFSWLAAQEPVSSVIAGATKPEQIDQNVAAVGWTLSAEDVAEVDRLTKKD</sequence>
<evidence type="ECO:0000313" key="4">
    <source>
        <dbReference type="Proteomes" id="UP000007575"/>
    </source>
</evidence>
<dbReference type="HOGENOM" id="CLU_023205_2_0_0"/>
<proteinExistence type="predicted"/>
<dbReference type="KEGG" id="dgo:DGo_CA2855"/>
<dbReference type="STRING" id="745776.DGo_CA2855"/>
<dbReference type="Pfam" id="PF00248">
    <property type="entry name" value="Aldo_ket_red"/>
    <property type="match status" value="1"/>
</dbReference>
<protein>
    <submittedName>
        <fullName evidence="3">Oxidoreductase protein</fullName>
    </submittedName>
</protein>